<dbReference type="EnsemblProtists" id="PYU1_T004970">
    <property type="protein sequence ID" value="PYU1_T004970"/>
    <property type="gene ID" value="PYU1_G004959"/>
</dbReference>
<evidence type="ECO:0000313" key="6">
    <source>
        <dbReference type="Proteomes" id="UP000019132"/>
    </source>
</evidence>
<name>K3WJ28_GLOUD</name>
<dbReference type="VEuPathDB" id="FungiDB:PYU1_G004959"/>
<evidence type="ECO:0000256" key="1">
    <source>
        <dbReference type="ARBA" id="ARBA00022676"/>
    </source>
</evidence>
<feature type="compositionally biased region" description="Basic and acidic residues" evidence="2">
    <location>
        <begin position="62"/>
        <end position="75"/>
    </location>
</feature>
<dbReference type="PANTHER" id="PTHR45947">
    <property type="entry name" value="SULFOQUINOVOSYL TRANSFERASE SQD2"/>
    <property type="match status" value="1"/>
</dbReference>
<dbReference type="Pfam" id="PF00534">
    <property type="entry name" value="Glycos_transf_1"/>
    <property type="match status" value="1"/>
</dbReference>
<feature type="signal peptide" evidence="3">
    <location>
        <begin position="1"/>
        <end position="35"/>
    </location>
</feature>
<keyword evidence="3" id="KW-0732">Signal</keyword>
<sequence length="583" mass="64917">MAPLSHLRQASQGASVLRIASWLLLAAWTVLEGAAGYTSSHPSDLILGDKLNRQLPSRRQVVDLHQHSEEERASVEQDEPAPILDNSSEPRIEITFPRNHSWWQTPPDGPALKFLHVHFATRSFNIPRDGYLLMTGHKLPENGFRYDGHESKFALVDLAPGSYFITLTLHRWNDHPVRPDNVAITVLHVEVVVPQQNLHPEWRYVMQGEDRKPMAFVNLPTVADRNTKTNHNVPADVVRRYNVTSQRHLTNIILEMFYEAFPHARSSFSSISPADYAKLHTIRAEFAVSFWQNVTKELQSCRDGVLVLGNARSAGDTAVVLAARMAGVKATIMELANLYPEPVEVDVLLGPSHYAVAHPSVAGVVRFKRSYVLSTGVDTDMFAPATSPSELNTWSKTGDQESRFTIGYVGRLATDKSVGIIIATAKLMKQSCQHCHFRIIGDGPLKKHLKILVQEWHLTDFVEFLDGIYNDEPALVRQLRTMSAYFSSGLLETLGIAALEAMSVGIPVVGFATGGASEYLSDGVNSIAVNEPTPEGFRNALMSLVQNSELKRKMGENARKTVLDRFSLNKCFAKYATLYQRLS</sequence>
<evidence type="ECO:0000256" key="3">
    <source>
        <dbReference type="SAM" id="SignalP"/>
    </source>
</evidence>
<protein>
    <recommendedName>
        <fullName evidence="4">Glycosyl transferase family 1 domain-containing protein</fullName>
    </recommendedName>
</protein>
<dbReference type="AlphaFoldDB" id="K3WJ28"/>
<keyword evidence="6" id="KW-1185">Reference proteome</keyword>
<reference evidence="6" key="2">
    <citation type="submission" date="2010-04" db="EMBL/GenBank/DDBJ databases">
        <authorList>
            <person name="Buell R."/>
            <person name="Hamilton J."/>
            <person name="Hostetler J."/>
        </authorList>
    </citation>
    <scope>NUCLEOTIDE SEQUENCE [LARGE SCALE GENOMIC DNA]</scope>
    <source>
        <strain evidence="6">DAOM:BR144</strain>
    </source>
</reference>
<feature type="region of interest" description="Disordered" evidence="2">
    <location>
        <begin position="62"/>
        <end position="89"/>
    </location>
</feature>
<evidence type="ECO:0000313" key="5">
    <source>
        <dbReference type="EnsemblProtists" id="PYU1_T004970"/>
    </source>
</evidence>
<dbReference type="SUPFAM" id="SSF53756">
    <property type="entry name" value="UDP-Glycosyltransferase/glycogen phosphorylase"/>
    <property type="match status" value="1"/>
</dbReference>
<keyword evidence="1" id="KW-0328">Glycosyltransferase</keyword>
<dbReference type="HOGENOM" id="CLU_019498_0_0_1"/>
<accession>K3WJ28</accession>
<dbReference type="InterPro" id="IPR001296">
    <property type="entry name" value="Glyco_trans_1"/>
</dbReference>
<organism evidence="5 6">
    <name type="scientific">Globisporangium ultimum (strain ATCC 200006 / CBS 805.95 / DAOM BR144)</name>
    <name type="common">Pythium ultimum</name>
    <dbReference type="NCBI Taxonomy" id="431595"/>
    <lineage>
        <taxon>Eukaryota</taxon>
        <taxon>Sar</taxon>
        <taxon>Stramenopiles</taxon>
        <taxon>Oomycota</taxon>
        <taxon>Peronosporomycetes</taxon>
        <taxon>Pythiales</taxon>
        <taxon>Pythiaceae</taxon>
        <taxon>Globisporangium</taxon>
    </lineage>
</organism>
<reference evidence="6" key="1">
    <citation type="journal article" date="2010" name="Genome Biol.">
        <title>Genome sequence of the necrotrophic plant pathogen Pythium ultimum reveals original pathogenicity mechanisms and effector repertoire.</title>
        <authorList>
            <person name="Levesque C.A."/>
            <person name="Brouwer H."/>
            <person name="Cano L."/>
            <person name="Hamilton J.P."/>
            <person name="Holt C."/>
            <person name="Huitema E."/>
            <person name="Raffaele S."/>
            <person name="Robideau G.P."/>
            <person name="Thines M."/>
            <person name="Win J."/>
            <person name="Zerillo M.M."/>
            <person name="Beakes G.W."/>
            <person name="Boore J.L."/>
            <person name="Busam D."/>
            <person name="Dumas B."/>
            <person name="Ferriera S."/>
            <person name="Fuerstenberg S.I."/>
            <person name="Gachon C.M."/>
            <person name="Gaulin E."/>
            <person name="Govers F."/>
            <person name="Grenville-Briggs L."/>
            <person name="Horner N."/>
            <person name="Hostetler J."/>
            <person name="Jiang R.H."/>
            <person name="Johnson J."/>
            <person name="Krajaejun T."/>
            <person name="Lin H."/>
            <person name="Meijer H.J."/>
            <person name="Moore B."/>
            <person name="Morris P."/>
            <person name="Phuntmart V."/>
            <person name="Puiu D."/>
            <person name="Shetty J."/>
            <person name="Stajich J.E."/>
            <person name="Tripathy S."/>
            <person name="Wawra S."/>
            <person name="van West P."/>
            <person name="Whitty B.R."/>
            <person name="Coutinho P.M."/>
            <person name="Henrissat B."/>
            <person name="Martin F."/>
            <person name="Thomas P.D."/>
            <person name="Tyler B.M."/>
            <person name="De Vries R.P."/>
            <person name="Kamoun S."/>
            <person name="Yandell M."/>
            <person name="Tisserat N."/>
            <person name="Buell C.R."/>
        </authorList>
    </citation>
    <scope>NUCLEOTIDE SEQUENCE</scope>
    <source>
        <strain evidence="6">DAOM:BR144</strain>
    </source>
</reference>
<dbReference type="Gene3D" id="3.40.50.2000">
    <property type="entry name" value="Glycogen Phosphorylase B"/>
    <property type="match status" value="2"/>
</dbReference>
<dbReference type="PANTHER" id="PTHR45947:SF3">
    <property type="entry name" value="SULFOQUINOVOSYL TRANSFERASE SQD2"/>
    <property type="match status" value="1"/>
</dbReference>
<reference evidence="5" key="3">
    <citation type="submission" date="2015-02" db="UniProtKB">
        <authorList>
            <consortium name="EnsemblProtists"/>
        </authorList>
    </citation>
    <scope>IDENTIFICATION</scope>
    <source>
        <strain evidence="5">DAOM BR144</strain>
    </source>
</reference>
<dbReference type="STRING" id="431595.K3WJ28"/>
<keyword evidence="1" id="KW-0808">Transferase</keyword>
<evidence type="ECO:0000256" key="2">
    <source>
        <dbReference type="SAM" id="MobiDB-lite"/>
    </source>
</evidence>
<feature type="domain" description="Glycosyl transferase family 1" evidence="4">
    <location>
        <begin position="397"/>
        <end position="560"/>
    </location>
</feature>
<dbReference type="EMBL" id="GL376564">
    <property type="status" value="NOT_ANNOTATED_CDS"/>
    <property type="molecule type" value="Genomic_DNA"/>
</dbReference>
<feature type="chain" id="PRO_5003867718" description="Glycosyl transferase family 1 domain-containing protein" evidence="3">
    <location>
        <begin position="36"/>
        <end position="583"/>
    </location>
</feature>
<evidence type="ECO:0000259" key="4">
    <source>
        <dbReference type="Pfam" id="PF00534"/>
    </source>
</evidence>
<dbReference type="Proteomes" id="UP000019132">
    <property type="component" value="Unassembled WGS sequence"/>
</dbReference>
<dbReference type="CDD" id="cd03801">
    <property type="entry name" value="GT4_PimA-like"/>
    <property type="match status" value="1"/>
</dbReference>
<dbReference type="eggNOG" id="KOG0853">
    <property type="taxonomic scope" value="Eukaryota"/>
</dbReference>
<dbReference type="InParanoid" id="K3WJ28"/>
<dbReference type="InterPro" id="IPR050194">
    <property type="entry name" value="Glycosyltransferase_grp1"/>
</dbReference>
<proteinExistence type="predicted"/>
<dbReference type="GO" id="GO:0016757">
    <property type="term" value="F:glycosyltransferase activity"/>
    <property type="evidence" value="ECO:0007669"/>
    <property type="project" value="UniProtKB-KW"/>
</dbReference>